<feature type="domain" description="DUF3592" evidence="2">
    <location>
        <begin position="41"/>
        <end position="109"/>
    </location>
</feature>
<accession>A0AAE8W6D6</accession>
<evidence type="ECO:0000256" key="1">
    <source>
        <dbReference type="SAM" id="Phobius"/>
    </source>
</evidence>
<evidence type="ECO:0000313" key="3">
    <source>
        <dbReference type="EMBL" id="TQE38706.1"/>
    </source>
</evidence>
<gene>
    <name evidence="3" type="ORF">Sipo8835_04140</name>
</gene>
<organism evidence="3 4">
    <name type="scientific">Streptomyces ipomoeae</name>
    <dbReference type="NCBI Taxonomy" id="103232"/>
    <lineage>
        <taxon>Bacteria</taxon>
        <taxon>Bacillati</taxon>
        <taxon>Actinomycetota</taxon>
        <taxon>Actinomycetes</taxon>
        <taxon>Kitasatosporales</taxon>
        <taxon>Streptomycetaceae</taxon>
        <taxon>Streptomyces</taxon>
    </lineage>
</organism>
<keyword evidence="1" id="KW-0812">Transmembrane</keyword>
<keyword evidence="1" id="KW-1133">Transmembrane helix</keyword>
<feature type="transmembrane region" description="Helical" evidence="1">
    <location>
        <begin position="123"/>
        <end position="141"/>
    </location>
</feature>
<dbReference type="Proteomes" id="UP000318720">
    <property type="component" value="Unassembled WGS sequence"/>
</dbReference>
<protein>
    <submittedName>
        <fullName evidence="3">DUF3592 domain-containing protein</fullName>
    </submittedName>
</protein>
<dbReference type="RefSeq" id="WP_141580769.1">
    <property type="nucleotide sequence ID" value="NZ_SPAY01000184.1"/>
</dbReference>
<evidence type="ECO:0000313" key="4">
    <source>
        <dbReference type="Proteomes" id="UP000318720"/>
    </source>
</evidence>
<dbReference type="Pfam" id="PF12158">
    <property type="entry name" value="DUF3592"/>
    <property type="match status" value="1"/>
</dbReference>
<dbReference type="AlphaFoldDB" id="A0AAE8W6D6"/>
<sequence>MEALFNVVPLLMIAFAVYAAVVLLRRSRQVSDAWSRGITAQARCVRSYTTTSGGGDSTVRTTLHHVYEFTTRDDRVIRFDEEGGPSTTVEGDIVTVHYLPERPEHATAKVPARVKLAASTGGAMLFLAVFIAFALFLMVAWNSDGSLP</sequence>
<dbReference type="EMBL" id="SPAZ01000043">
    <property type="protein sequence ID" value="TQE38706.1"/>
    <property type="molecule type" value="Genomic_DNA"/>
</dbReference>
<feature type="transmembrane region" description="Helical" evidence="1">
    <location>
        <begin position="6"/>
        <end position="24"/>
    </location>
</feature>
<name>A0AAE8W6D6_9ACTN</name>
<evidence type="ECO:0000259" key="2">
    <source>
        <dbReference type="Pfam" id="PF12158"/>
    </source>
</evidence>
<reference evidence="3 4" key="1">
    <citation type="submission" date="2019-03" db="EMBL/GenBank/DDBJ databases">
        <title>Comparative genomic analyses of the sweetpotato soil rot pathogen, Streptomyces ipomoeae.</title>
        <authorList>
            <person name="Ruschel Soares N."/>
            <person name="Badger J.H."/>
            <person name="Huguet-Tapia J.C."/>
            <person name="Clark C.A."/>
            <person name="Pettis G.S."/>
        </authorList>
    </citation>
    <scope>NUCLEOTIDE SEQUENCE [LARGE SCALE GENOMIC DNA]</scope>
    <source>
        <strain evidence="3 4">88-35</strain>
    </source>
</reference>
<comment type="caution">
    <text evidence="3">The sequence shown here is derived from an EMBL/GenBank/DDBJ whole genome shotgun (WGS) entry which is preliminary data.</text>
</comment>
<keyword evidence="1" id="KW-0472">Membrane</keyword>
<proteinExistence type="predicted"/>
<dbReference type="InterPro" id="IPR021994">
    <property type="entry name" value="DUF3592"/>
</dbReference>